<dbReference type="NCBIfam" id="NF006569">
    <property type="entry name" value="PRK09082.1"/>
    <property type="match status" value="1"/>
</dbReference>
<protein>
    <submittedName>
        <fullName evidence="7">2-keto-4-methylthiobutyrate aminotransferase</fullName>
    </submittedName>
</protein>
<proteinExistence type="inferred from homology"/>
<dbReference type="GO" id="GO:0030170">
    <property type="term" value="F:pyridoxal phosphate binding"/>
    <property type="evidence" value="ECO:0007669"/>
    <property type="project" value="InterPro"/>
</dbReference>
<dbReference type="CDD" id="cd00609">
    <property type="entry name" value="AAT_like"/>
    <property type="match status" value="1"/>
</dbReference>
<name>A0A369AAN9_9FLAO</name>
<dbReference type="GO" id="GO:0005737">
    <property type="term" value="C:cytoplasm"/>
    <property type="evidence" value="ECO:0007669"/>
    <property type="project" value="TreeGrafter"/>
</dbReference>
<dbReference type="PANTHER" id="PTHR43807">
    <property type="entry name" value="FI04487P"/>
    <property type="match status" value="1"/>
</dbReference>
<dbReference type="InterPro" id="IPR015421">
    <property type="entry name" value="PyrdxlP-dep_Trfase_major"/>
</dbReference>
<comment type="similarity">
    <text evidence="2">Belongs to the class-I pyridoxal-phosphate-dependent aminotransferase family.</text>
</comment>
<dbReference type="InterPro" id="IPR051326">
    <property type="entry name" value="Kynurenine-oxoglutarate_AT"/>
</dbReference>
<dbReference type="SUPFAM" id="SSF53383">
    <property type="entry name" value="PLP-dependent transferases"/>
    <property type="match status" value="1"/>
</dbReference>
<dbReference type="GO" id="GO:0016212">
    <property type="term" value="F:kynurenine-oxoglutarate transaminase activity"/>
    <property type="evidence" value="ECO:0007669"/>
    <property type="project" value="TreeGrafter"/>
</dbReference>
<comment type="cofactor">
    <cofactor evidence="1">
        <name>pyridoxal 5'-phosphate</name>
        <dbReference type="ChEBI" id="CHEBI:597326"/>
    </cofactor>
</comment>
<evidence type="ECO:0000256" key="3">
    <source>
        <dbReference type="ARBA" id="ARBA00022576"/>
    </source>
</evidence>
<dbReference type="EMBL" id="QPJS01000001">
    <property type="protein sequence ID" value="RCX05468.1"/>
    <property type="molecule type" value="Genomic_DNA"/>
</dbReference>
<evidence type="ECO:0000256" key="1">
    <source>
        <dbReference type="ARBA" id="ARBA00001933"/>
    </source>
</evidence>
<evidence type="ECO:0000313" key="7">
    <source>
        <dbReference type="EMBL" id="RCX05468.1"/>
    </source>
</evidence>
<dbReference type="InterPro" id="IPR015424">
    <property type="entry name" value="PyrdxlP-dep_Trfase"/>
</dbReference>
<keyword evidence="3 7" id="KW-0032">Aminotransferase</keyword>
<evidence type="ECO:0000259" key="6">
    <source>
        <dbReference type="Pfam" id="PF00155"/>
    </source>
</evidence>
<dbReference type="InterPro" id="IPR015422">
    <property type="entry name" value="PyrdxlP-dep_Trfase_small"/>
</dbReference>
<evidence type="ECO:0000256" key="5">
    <source>
        <dbReference type="ARBA" id="ARBA00022898"/>
    </source>
</evidence>
<evidence type="ECO:0000256" key="2">
    <source>
        <dbReference type="ARBA" id="ARBA00007441"/>
    </source>
</evidence>
<sequence>MLQPPVLSARLERWLRKKSQQESTFGQKETDLMFPSKFPDMATTIFTKMTSMANEYKAVNVSQGFPDFGPPQELIDHIALQLRKHHHQYAPMPGLPALRSAIAELHHRTRGELIDPDSEITITAGATQGLFAAIAALVRDGDEVIVLAPAYDSYAPAAQLMGARVKEIHLNDDFSLPIEQLQQNISHHTRLIIVNNPHNPSGACLSHDELMQLQALSMQHKQLWFLFDEVYQHLVFDGRTHHSALMYPELRKKSACVFSFGKSLNATGWKVGYIVAHEYYTREIRKIHQYEVFAVNSFLQSALADFLPVFSPSAIAAQIQSGRDLLQNLMGSSRFIPLPARGGYFQLYDYSQISDESDMAFTERLVREQGVATIPVSAFYQKPPKNQYLIRICFAKKPETLQLAAERLKNL</sequence>
<dbReference type="Proteomes" id="UP000253517">
    <property type="component" value="Unassembled WGS sequence"/>
</dbReference>
<reference evidence="7 8" key="1">
    <citation type="submission" date="2018-07" db="EMBL/GenBank/DDBJ databases">
        <title>Genomic Encyclopedia of Type Strains, Phase IV (KMG-IV): sequencing the most valuable type-strain genomes for metagenomic binning, comparative biology and taxonomic classification.</title>
        <authorList>
            <person name="Goeker M."/>
        </authorList>
    </citation>
    <scope>NUCLEOTIDE SEQUENCE [LARGE SCALE GENOMIC DNA]</scope>
    <source>
        <strain evidence="7 8">DSM 21410</strain>
    </source>
</reference>
<keyword evidence="4 7" id="KW-0808">Transferase</keyword>
<dbReference type="AlphaFoldDB" id="A0A369AAN9"/>
<evidence type="ECO:0000256" key="4">
    <source>
        <dbReference type="ARBA" id="ARBA00022679"/>
    </source>
</evidence>
<dbReference type="Gene3D" id="3.90.1150.10">
    <property type="entry name" value="Aspartate Aminotransferase, domain 1"/>
    <property type="match status" value="1"/>
</dbReference>
<keyword evidence="5" id="KW-0663">Pyridoxal phosphate</keyword>
<dbReference type="InterPro" id="IPR004839">
    <property type="entry name" value="Aminotransferase_I/II_large"/>
</dbReference>
<dbReference type="FunFam" id="3.40.640.10:FF:000033">
    <property type="entry name" value="Aspartate aminotransferase"/>
    <property type="match status" value="1"/>
</dbReference>
<evidence type="ECO:0000313" key="8">
    <source>
        <dbReference type="Proteomes" id="UP000253517"/>
    </source>
</evidence>
<dbReference type="Pfam" id="PF00155">
    <property type="entry name" value="Aminotran_1_2"/>
    <property type="match status" value="1"/>
</dbReference>
<gene>
    <name evidence="7" type="ORF">DES35_101754</name>
</gene>
<keyword evidence="8" id="KW-1185">Reference proteome</keyword>
<organism evidence="7 8">
    <name type="scientific">Schleiferia thermophila</name>
    <dbReference type="NCBI Taxonomy" id="884107"/>
    <lineage>
        <taxon>Bacteria</taxon>
        <taxon>Pseudomonadati</taxon>
        <taxon>Bacteroidota</taxon>
        <taxon>Flavobacteriia</taxon>
        <taxon>Flavobacteriales</taxon>
        <taxon>Schleiferiaceae</taxon>
        <taxon>Schleiferia</taxon>
    </lineage>
</organism>
<comment type="caution">
    <text evidence="7">The sequence shown here is derived from an EMBL/GenBank/DDBJ whole genome shotgun (WGS) entry which is preliminary data.</text>
</comment>
<dbReference type="PANTHER" id="PTHR43807:SF20">
    <property type="entry name" value="FI04487P"/>
    <property type="match status" value="1"/>
</dbReference>
<accession>A0A369AAN9</accession>
<dbReference type="Gene3D" id="3.40.640.10">
    <property type="entry name" value="Type I PLP-dependent aspartate aminotransferase-like (Major domain)"/>
    <property type="match status" value="1"/>
</dbReference>
<feature type="domain" description="Aminotransferase class I/classII large" evidence="6">
    <location>
        <begin position="58"/>
        <end position="408"/>
    </location>
</feature>